<dbReference type="Proteomes" id="UP001458880">
    <property type="component" value="Unassembled WGS sequence"/>
</dbReference>
<evidence type="ECO:0000313" key="3">
    <source>
        <dbReference type="EMBL" id="KAK9753028.1"/>
    </source>
</evidence>
<gene>
    <name evidence="3" type="ORF">QE152_g3729</name>
</gene>
<sequence length="388" mass="43236">MKTRRELTRIRKRNVDAPAWDAAIMAYRSSRKALSKLIKLSKRKCWEELCAEVDNDVWGGAYKIVMKKTEYLTPYEVGIDRKRQIVEDLFPPGVGICVNALKPTSGTPFSEAELFPPGVGICVNALKPTSGTPFSEAEVMGAVTCLKKGKSLGLDKTPFSEAEMVREFARNRASTDTRTDADEDAAPKAPRTSFSVSRSRNASSDRLFVDMSPIAVETIRVWLFSALVVHGAVAGNPDAKRLYDDLLSNYNKLVRPVVNTSDVLRVCIKLKLSQLIDVNKVELLNKVSAIGQEYKRRSRKANKVELLNKVSAIGQEYKRRSRKAVSKLDSFLLSQMIGMSVAHALHRTQILSQMIGMSVAHALHRTQILEVMLVVIAFYVNAITTYMP</sequence>
<organism evidence="3 4">
    <name type="scientific">Popillia japonica</name>
    <name type="common">Japanese beetle</name>
    <dbReference type="NCBI Taxonomy" id="7064"/>
    <lineage>
        <taxon>Eukaryota</taxon>
        <taxon>Metazoa</taxon>
        <taxon>Ecdysozoa</taxon>
        <taxon>Arthropoda</taxon>
        <taxon>Hexapoda</taxon>
        <taxon>Insecta</taxon>
        <taxon>Pterygota</taxon>
        <taxon>Neoptera</taxon>
        <taxon>Endopterygota</taxon>
        <taxon>Coleoptera</taxon>
        <taxon>Polyphaga</taxon>
        <taxon>Scarabaeiformia</taxon>
        <taxon>Scarabaeidae</taxon>
        <taxon>Rutelinae</taxon>
        <taxon>Popillia</taxon>
    </lineage>
</organism>
<reference evidence="3 4" key="1">
    <citation type="journal article" date="2024" name="BMC Genomics">
        <title>De novo assembly and annotation of Popillia japonica's genome with initial clues to its potential as an invasive pest.</title>
        <authorList>
            <person name="Cucini C."/>
            <person name="Boschi S."/>
            <person name="Funari R."/>
            <person name="Cardaioli E."/>
            <person name="Iannotti N."/>
            <person name="Marturano G."/>
            <person name="Paoli F."/>
            <person name="Bruttini M."/>
            <person name="Carapelli A."/>
            <person name="Frati F."/>
            <person name="Nardi F."/>
        </authorList>
    </citation>
    <scope>NUCLEOTIDE SEQUENCE [LARGE SCALE GENOMIC DNA]</scope>
    <source>
        <strain evidence="3">DMR45628</strain>
    </source>
</reference>
<dbReference type="EMBL" id="JASPKY010000016">
    <property type="protein sequence ID" value="KAK9753028.1"/>
    <property type="molecule type" value="Genomic_DNA"/>
</dbReference>
<protein>
    <submittedName>
        <fullName evidence="3">Neurotransmitter-gated ion-channel ligand binding domain</fullName>
    </submittedName>
</protein>
<keyword evidence="4" id="KW-1185">Reference proteome</keyword>
<name>A0AAW1N189_POPJA</name>
<feature type="compositionally biased region" description="Basic and acidic residues" evidence="1">
    <location>
        <begin position="170"/>
        <end position="180"/>
    </location>
</feature>
<dbReference type="AlphaFoldDB" id="A0AAW1N189"/>
<dbReference type="GO" id="GO:0005230">
    <property type="term" value="F:extracellular ligand-gated monoatomic ion channel activity"/>
    <property type="evidence" value="ECO:0007669"/>
    <property type="project" value="InterPro"/>
</dbReference>
<feature type="domain" description="Neurotransmitter-gated ion-channel ligand-binding" evidence="2">
    <location>
        <begin position="240"/>
        <end position="288"/>
    </location>
</feature>
<proteinExistence type="predicted"/>
<evidence type="ECO:0000313" key="4">
    <source>
        <dbReference type="Proteomes" id="UP001458880"/>
    </source>
</evidence>
<dbReference type="Gene3D" id="2.70.170.10">
    <property type="entry name" value="Neurotransmitter-gated ion-channel ligand-binding domain"/>
    <property type="match status" value="1"/>
</dbReference>
<dbReference type="InterPro" id="IPR036734">
    <property type="entry name" value="Neur_chan_lig-bd_sf"/>
</dbReference>
<dbReference type="InterPro" id="IPR006202">
    <property type="entry name" value="Neur_chan_lig-bd"/>
</dbReference>
<feature type="region of interest" description="Disordered" evidence="1">
    <location>
        <begin position="170"/>
        <end position="197"/>
    </location>
</feature>
<dbReference type="GO" id="GO:0016020">
    <property type="term" value="C:membrane"/>
    <property type="evidence" value="ECO:0007669"/>
    <property type="project" value="InterPro"/>
</dbReference>
<evidence type="ECO:0000259" key="2">
    <source>
        <dbReference type="Pfam" id="PF02931"/>
    </source>
</evidence>
<dbReference type="Pfam" id="PF02931">
    <property type="entry name" value="Neur_chan_LBD"/>
    <property type="match status" value="1"/>
</dbReference>
<comment type="caution">
    <text evidence="3">The sequence shown here is derived from an EMBL/GenBank/DDBJ whole genome shotgun (WGS) entry which is preliminary data.</text>
</comment>
<evidence type="ECO:0000256" key="1">
    <source>
        <dbReference type="SAM" id="MobiDB-lite"/>
    </source>
</evidence>
<dbReference type="SUPFAM" id="SSF63712">
    <property type="entry name" value="Nicotinic receptor ligand binding domain-like"/>
    <property type="match status" value="1"/>
</dbReference>
<accession>A0AAW1N189</accession>